<reference evidence="2" key="1">
    <citation type="journal article" date="2023" name="G3 (Bethesda)">
        <title>A reference genome for the long-term kleptoplast-retaining sea slug Elysia crispata morphotype clarki.</title>
        <authorList>
            <person name="Eastman K.E."/>
            <person name="Pendleton A.L."/>
            <person name="Shaikh M.A."/>
            <person name="Suttiyut T."/>
            <person name="Ogas R."/>
            <person name="Tomko P."/>
            <person name="Gavelis G."/>
            <person name="Widhalm J.R."/>
            <person name="Wisecaver J.H."/>
        </authorList>
    </citation>
    <scope>NUCLEOTIDE SEQUENCE</scope>
    <source>
        <strain evidence="2">ECLA1</strain>
    </source>
</reference>
<gene>
    <name evidence="2" type="ORF">RRG08_049350</name>
</gene>
<keyword evidence="1" id="KW-0812">Transmembrane</keyword>
<dbReference type="EMBL" id="JAWDGP010008105">
    <property type="protein sequence ID" value="KAK3691046.1"/>
    <property type="molecule type" value="Genomic_DNA"/>
</dbReference>
<sequence length="144" mass="16149">MSREGWRSSTVKSYSVSENDKVRTLDTGGTTDAWSVAIPLAVESPAVGDEVLETFQSIIFVGVISLISVIGIFCNIINILVFRRIGFKEYHQHPCVSENRVQRISSTSLCFGESGLKNIINILVFRRIGFKEYHQHPCVSENRV</sequence>
<evidence type="ECO:0000313" key="2">
    <source>
        <dbReference type="EMBL" id="KAK3691046.1"/>
    </source>
</evidence>
<evidence type="ECO:0000256" key="1">
    <source>
        <dbReference type="SAM" id="Phobius"/>
    </source>
</evidence>
<feature type="transmembrane region" description="Helical" evidence="1">
    <location>
        <begin position="58"/>
        <end position="82"/>
    </location>
</feature>
<comment type="caution">
    <text evidence="2">The sequence shown here is derived from an EMBL/GenBank/DDBJ whole genome shotgun (WGS) entry which is preliminary data.</text>
</comment>
<keyword evidence="1" id="KW-1133">Transmembrane helix</keyword>
<dbReference type="Proteomes" id="UP001283361">
    <property type="component" value="Unassembled WGS sequence"/>
</dbReference>
<dbReference type="AlphaFoldDB" id="A0AAE0XDU9"/>
<proteinExistence type="predicted"/>
<accession>A0AAE0XDU9</accession>
<name>A0AAE0XDU9_9GAST</name>
<keyword evidence="1" id="KW-0472">Membrane</keyword>
<keyword evidence="3" id="KW-1185">Reference proteome</keyword>
<evidence type="ECO:0000313" key="3">
    <source>
        <dbReference type="Proteomes" id="UP001283361"/>
    </source>
</evidence>
<organism evidence="2 3">
    <name type="scientific">Elysia crispata</name>
    <name type="common">lettuce slug</name>
    <dbReference type="NCBI Taxonomy" id="231223"/>
    <lineage>
        <taxon>Eukaryota</taxon>
        <taxon>Metazoa</taxon>
        <taxon>Spiralia</taxon>
        <taxon>Lophotrochozoa</taxon>
        <taxon>Mollusca</taxon>
        <taxon>Gastropoda</taxon>
        <taxon>Heterobranchia</taxon>
        <taxon>Euthyneura</taxon>
        <taxon>Panpulmonata</taxon>
        <taxon>Sacoglossa</taxon>
        <taxon>Placobranchoidea</taxon>
        <taxon>Plakobranchidae</taxon>
        <taxon>Elysia</taxon>
    </lineage>
</organism>
<protein>
    <submittedName>
        <fullName evidence="2">Uncharacterized protein</fullName>
    </submittedName>
</protein>